<organism evidence="8 9">
    <name type="scientific">Mycolicibacterium doricum</name>
    <dbReference type="NCBI Taxonomy" id="126673"/>
    <lineage>
        <taxon>Bacteria</taxon>
        <taxon>Bacillati</taxon>
        <taxon>Actinomycetota</taxon>
        <taxon>Actinomycetes</taxon>
        <taxon>Mycobacteriales</taxon>
        <taxon>Mycobacteriaceae</taxon>
        <taxon>Mycolicibacterium</taxon>
    </lineage>
</organism>
<dbReference type="InterPro" id="IPR009012">
    <property type="entry name" value="GrpE_head"/>
</dbReference>
<feature type="region of interest" description="Disordered" evidence="6">
    <location>
        <begin position="1"/>
        <end position="49"/>
    </location>
</feature>
<dbReference type="HAMAP" id="MF_01151">
    <property type="entry name" value="GrpE"/>
    <property type="match status" value="1"/>
</dbReference>
<comment type="similarity">
    <text evidence="1 3 4">Belongs to the GrpE family.</text>
</comment>
<dbReference type="EMBL" id="LQOS01000025">
    <property type="protein sequence ID" value="ORV41629.1"/>
    <property type="molecule type" value="Genomic_DNA"/>
</dbReference>
<proteinExistence type="inferred from homology"/>
<evidence type="ECO:0000313" key="7">
    <source>
        <dbReference type="EMBL" id="BBZ06382.1"/>
    </source>
</evidence>
<dbReference type="PANTHER" id="PTHR21237">
    <property type="entry name" value="GRPE PROTEIN"/>
    <property type="match status" value="1"/>
</dbReference>
<comment type="function">
    <text evidence="3">Participates actively in the response to hyperosmotic and heat shock by preventing the aggregation of stress-denatured proteins, in association with DnaK and GrpE. It is the nucleotide exchange factor for DnaK and may function as a thermosensor. Unfolded proteins bind initially to DnaJ; upon interaction with the DnaJ-bound protein, DnaK hydrolyzes its bound ATP, resulting in the formation of a stable complex. GrpE releases ADP from DnaK; ATP binding to DnaK triggers the release of the substrate protein, thus completing the reaction cycle. Several rounds of ATP-dependent interactions between DnaJ, DnaK and GrpE are required for fully efficient folding.</text>
</comment>
<keyword evidence="3" id="KW-0963">Cytoplasm</keyword>
<evidence type="ECO:0000313" key="10">
    <source>
        <dbReference type="Proteomes" id="UP000467201"/>
    </source>
</evidence>
<dbReference type="PANTHER" id="PTHR21237:SF23">
    <property type="entry name" value="GRPE PROTEIN HOMOLOG, MITOCHONDRIAL"/>
    <property type="match status" value="1"/>
</dbReference>
<accession>A0A1X1TAT7</accession>
<dbReference type="Gene3D" id="2.30.22.10">
    <property type="entry name" value="Head domain of nucleotide exchange factor GrpE"/>
    <property type="match status" value="1"/>
</dbReference>
<evidence type="ECO:0000313" key="8">
    <source>
        <dbReference type="EMBL" id="ORV41629.1"/>
    </source>
</evidence>
<name>A0A1X1TAT7_9MYCO</name>
<dbReference type="OrthoDB" id="5191115at2"/>
<keyword evidence="9" id="KW-1185">Reference proteome</keyword>
<dbReference type="InterPro" id="IPR000740">
    <property type="entry name" value="GrpE"/>
</dbReference>
<dbReference type="Pfam" id="PF01025">
    <property type="entry name" value="GrpE"/>
    <property type="match status" value="1"/>
</dbReference>
<dbReference type="AlphaFoldDB" id="A0A1X1TAT7"/>
<comment type="subcellular location">
    <subcellularLocation>
        <location evidence="3">Cytoplasm</location>
    </subcellularLocation>
</comment>
<dbReference type="KEGG" id="mdr:MDOR_05510"/>
<dbReference type="EMBL" id="AP022605">
    <property type="protein sequence ID" value="BBZ06382.1"/>
    <property type="molecule type" value="Genomic_DNA"/>
</dbReference>
<keyword evidence="3" id="KW-0346">Stress response</keyword>
<evidence type="ECO:0000256" key="6">
    <source>
        <dbReference type="SAM" id="MobiDB-lite"/>
    </source>
</evidence>
<evidence type="ECO:0000256" key="5">
    <source>
        <dbReference type="SAM" id="Coils"/>
    </source>
</evidence>
<reference evidence="8 9" key="1">
    <citation type="submission" date="2016-01" db="EMBL/GenBank/DDBJ databases">
        <title>The new phylogeny of the genus Mycobacterium.</title>
        <authorList>
            <person name="Tarcisio F."/>
            <person name="Conor M."/>
            <person name="Antonella G."/>
            <person name="Elisabetta G."/>
            <person name="Giulia F.S."/>
            <person name="Sara T."/>
            <person name="Anna F."/>
            <person name="Clotilde B."/>
            <person name="Roberto B."/>
            <person name="Veronica D.S."/>
            <person name="Fabio R."/>
            <person name="Monica P."/>
            <person name="Olivier J."/>
            <person name="Enrico T."/>
            <person name="Nicola S."/>
        </authorList>
    </citation>
    <scope>NUCLEOTIDE SEQUENCE [LARGE SCALE GENOMIC DNA]</scope>
    <source>
        <strain evidence="8 9">DSM 44339</strain>
    </source>
</reference>
<dbReference type="GO" id="GO:0051087">
    <property type="term" value="F:protein-folding chaperone binding"/>
    <property type="evidence" value="ECO:0007669"/>
    <property type="project" value="InterPro"/>
</dbReference>
<reference evidence="7 10" key="2">
    <citation type="journal article" date="2019" name="Emerg. Microbes Infect.">
        <title>Comprehensive subspecies identification of 175 nontuberculous mycobacteria species based on 7547 genomic profiles.</title>
        <authorList>
            <person name="Matsumoto Y."/>
            <person name="Kinjo T."/>
            <person name="Motooka D."/>
            <person name="Nabeya D."/>
            <person name="Jung N."/>
            <person name="Uechi K."/>
            <person name="Horii T."/>
            <person name="Iida T."/>
            <person name="Fujita J."/>
            <person name="Nakamura S."/>
        </authorList>
    </citation>
    <scope>NUCLEOTIDE SEQUENCE [LARGE SCALE GENOMIC DNA]</scope>
    <source>
        <strain evidence="7 10">JCM 12405</strain>
    </source>
</reference>
<dbReference type="Proteomes" id="UP000467201">
    <property type="component" value="Chromosome"/>
</dbReference>
<sequence length="189" mass="20523">MSSPAEPQSPTADRPAGDAALNDAALDEAGEPQAAEPQEGAQESQWAAERAKLEDRWRRALADLDNLRKRYARELERERDSERSKVAGAWLPVVDDLERAIAHAGDQSEAVVAGVRAILDQAVQVLERLGYARDTEAGIPFDPQRHEVVGVVERSDSAPGTVLEVVRPGYGQGARQLRPASVVVSRGRE</sequence>
<dbReference type="GO" id="GO:0042803">
    <property type="term" value="F:protein homodimerization activity"/>
    <property type="evidence" value="ECO:0007669"/>
    <property type="project" value="InterPro"/>
</dbReference>
<evidence type="ECO:0000256" key="2">
    <source>
        <dbReference type="ARBA" id="ARBA00023186"/>
    </source>
</evidence>
<evidence type="ECO:0000256" key="3">
    <source>
        <dbReference type="HAMAP-Rule" id="MF_01151"/>
    </source>
</evidence>
<dbReference type="STRING" id="126673.AWC01_09450"/>
<gene>
    <name evidence="7" type="primary">grpE_2</name>
    <name evidence="3" type="synonym">grpE</name>
    <name evidence="8" type="ORF">AWC01_09450</name>
    <name evidence="7" type="ORF">MDOR_05510</name>
</gene>
<dbReference type="SUPFAM" id="SSF51064">
    <property type="entry name" value="Head domain of nucleotide exchange factor GrpE"/>
    <property type="match status" value="1"/>
</dbReference>
<feature type="coiled-coil region" evidence="5">
    <location>
        <begin position="50"/>
        <end position="81"/>
    </location>
</feature>
<dbReference type="GO" id="GO:0006457">
    <property type="term" value="P:protein folding"/>
    <property type="evidence" value="ECO:0007669"/>
    <property type="project" value="InterPro"/>
</dbReference>
<dbReference type="InterPro" id="IPR013805">
    <property type="entry name" value="GrpE_CC"/>
</dbReference>
<keyword evidence="5" id="KW-0175">Coiled coil</keyword>
<dbReference type="SUPFAM" id="SSF58014">
    <property type="entry name" value="Coiled-coil domain of nucleotide exchange factor GrpE"/>
    <property type="match status" value="1"/>
</dbReference>
<dbReference type="PRINTS" id="PR00773">
    <property type="entry name" value="GRPEPROTEIN"/>
</dbReference>
<feature type="compositionally biased region" description="Low complexity" evidence="6">
    <location>
        <begin position="31"/>
        <end position="43"/>
    </location>
</feature>
<feature type="compositionally biased region" description="Polar residues" evidence="6">
    <location>
        <begin position="1"/>
        <end position="11"/>
    </location>
</feature>
<protein>
    <recommendedName>
        <fullName evidence="3">Protein GrpE</fullName>
    </recommendedName>
    <alternativeName>
        <fullName evidence="3">HSP-70 cofactor</fullName>
    </alternativeName>
</protein>
<keyword evidence="2 3" id="KW-0143">Chaperone</keyword>
<reference evidence="7" key="3">
    <citation type="submission" date="2020-02" db="EMBL/GenBank/DDBJ databases">
        <authorList>
            <person name="Matsumoto Y."/>
            <person name="Motooka D."/>
            <person name="Nakamura S."/>
        </authorList>
    </citation>
    <scope>NUCLEOTIDE SEQUENCE</scope>
    <source>
        <strain evidence="7">JCM 12405</strain>
    </source>
</reference>
<dbReference type="Gene3D" id="3.90.20.20">
    <property type="match status" value="1"/>
</dbReference>
<dbReference type="GO" id="GO:0000774">
    <property type="term" value="F:adenyl-nucleotide exchange factor activity"/>
    <property type="evidence" value="ECO:0007669"/>
    <property type="project" value="InterPro"/>
</dbReference>
<evidence type="ECO:0000313" key="9">
    <source>
        <dbReference type="Proteomes" id="UP000193564"/>
    </source>
</evidence>
<dbReference type="GO" id="GO:0005737">
    <property type="term" value="C:cytoplasm"/>
    <property type="evidence" value="ECO:0007669"/>
    <property type="project" value="UniProtKB-SubCell"/>
</dbReference>
<dbReference type="CDD" id="cd00446">
    <property type="entry name" value="GrpE"/>
    <property type="match status" value="1"/>
</dbReference>
<comment type="subunit">
    <text evidence="3">Homodimer.</text>
</comment>
<dbReference type="Proteomes" id="UP000193564">
    <property type="component" value="Unassembled WGS sequence"/>
</dbReference>
<dbReference type="GO" id="GO:0051082">
    <property type="term" value="F:unfolded protein binding"/>
    <property type="evidence" value="ECO:0007669"/>
    <property type="project" value="TreeGrafter"/>
</dbReference>
<evidence type="ECO:0000256" key="1">
    <source>
        <dbReference type="ARBA" id="ARBA00009054"/>
    </source>
</evidence>
<dbReference type="RefSeq" id="WP_085190333.1">
    <property type="nucleotide sequence ID" value="NZ_AP022605.1"/>
</dbReference>
<evidence type="ECO:0000256" key="4">
    <source>
        <dbReference type="RuleBase" id="RU004478"/>
    </source>
</evidence>